<evidence type="ECO:0000313" key="2">
    <source>
        <dbReference type="EMBL" id="CAK1555166.1"/>
    </source>
</evidence>
<dbReference type="AlphaFoldDB" id="A0AAV1K1Z7"/>
<protein>
    <submittedName>
        <fullName evidence="2">Uncharacterized protein</fullName>
    </submittedName>
</protein>
<keyword evidence="3" id="KW-1185">Reference proteome</keyword>
<comment type="caution">
    <text evidence="2">The sequence shown here is derived from an EMBL/GenBank/DDBJ whole genome shotgun (WGS) entry which is preliminary data.</text>
</comment>
<name>A0AAV1K1Z7_9NEOP</name>
<gene>
    <name evidence="2" type="ORF">LNINA_LOCUS14002</name>
</gene>
<organism evidence="2 3">
    <name type="scientific">Leptosia nina</name>
    <dbReference type="NCBI Taxonomy" id="320188"/>
    <lineage>
        <taxon>Eukaryota</taxon>
        <taxon>Metazoa</taxon>
        <taxon>Ecdysozoa</taxon>
        <taxon>Arthropoda</taxon>
        <taxon>Hexapoda</taxon>
        <taxon>Insecta</taxon>
        <taxon>Pterygota</taxon>
        <taxon>Neoptera</taxon>
        <taxon>Endopterygota</taxon>
        <taxon>Lepidoptera</taxon>
        <taxon>Glossata</taxon>
        <taxon>Ditrysia</taxon>
        <taxon>Papilionoidea</taxon>
        <taxon>Pieridae</taxon>
        <taxon>Pierinae</taxon>
        <taxon>Leptosia</taxon>
    </lineage>
</organism>
<feature type="compositionally biased region" description="Gly residues" evidence="1">
    <location>
        <begin position="113"/>
        <end position="125"/>
    </location>
</feature>
<accession>A0AAV1K1Z7</accession>
<dbReference type="EMBL" id="CAVLEF010000280">
    <property type="protein sequence ID" value="CAK1555166.1"/>
    <property type="molecule type" value="Genomic_DNA"/>
</dbReference>
<evidence type="ECO:0000256" key="1">
    <source>
        <dbReference type="SAM" id="MobiDB-lite"/>
    </source>
</evidence>
<dbReference type="Proteomes" id="UP001497472">
    <property type="component" value="Unassembled WGS sequence"/>
</dbReference>
<feature type="region of interest" description="Disordered" evidence="1">
    <location>
        <begin position="111"/>
        <end position="181"/>
    </location>
</feature>
<feature type="region of interest" description="Disordered" evidence="1">
    <location>
        <begin position="1"/>
        <end position="36"/>
    </location>
</feature>
<sequence length="181" mass="18000">MKRTSCKRVSGSSSAGRASGRRDPLSHSSARGGCPVRNPSIRAGRCLCINNTQWRLQNVGHVRGRCVPGARGTPPPTGSALEVGAALGVCAERTAGAAIGAASAAAGATGAARGAGAGGAAGSGTGSASLRRSRGSRWERGSGKDGMVASWHGLLGSRAGGEGDSGRGRRRGVDRAMLPQE</sequence>
<evidence type="ECO:0000313" key="3">
    <source>
        <dbReference type="Proteomes" id="UP001497472"/>
    </source>
</evidence>
<proteinExistence type="predicted"/>
<reference evidence="2 3" key="1">
    <citation type="submission" date="2023-11" db="EMBL/GenBank/DDBJ databases">
        <authorList>
            <person name="Okamura Y."/>
        </authorList>
    </citation>
    <scope>NUCLEOTIDE SEQUENCE [LARGE SCALE GENOMIC DNA]</scope>
</reference>
<feature type="compositionally biased region" description="Basic and acidic residues" evidence="1">
    <location>
        <begin position="164"/>
        <end position="174"/>
    </location>
</feature>